<evidence type="ECO:0000256" key="1">
    <source>
        <dbReference type="ARBA" id="ARBA00004141"/>
    </source>
</evidence>
<dbReference type="RefSeq" id="WP_290315748.1">
    <property type="nucleotide sequence ID" value="NZ_JAUFPN010000054.1"/>
</dbReference>
<organism evidence="5 6">
    <name type="scientific">Paeniroseomonas aquatica</name>
    <dbReference type="NCBI Taxonomy" id="373043"/>
    <lineage>
        <taxon>Bacteria</taxon>
        <taxon>Pseudomonadati</taxon>
        <taxon>Pseudomonadota</taxon>
        <taxon>Alphaproteobacteria</taxon>
        <taxon>Acetobacterales</taxon>
        <taxon>Acetobacteraceae</taxon>
        <taxon>Paeniroseomonas</taxon>
    </lineage>
</organism>
<dbReference type="Gene3D" id="1.25.40.10">
    <property type="entry name" value="Tetratricopeptide repeat domain"/>
    <property type="match status" value="1"/>
</dbReference>
<comment type="subcellular location">
    <subcellularLocation>
        <location evidence="1">Membrane</location>
        <topology evidence="1">Multi-pass membrane protein</topology>
    </subcellularLocation>
</comment>
<dbReference type="EMBL" id="JAUFPN010000054">
    <property type="protein sequence ID" value="MDN3563956.1"/>
    <property type="molecule type" value="Genomic_DNA"/>
</dbReference>
<evidence type="ECO:0000256" key="2">
    <source>
        <dbReference type="ARBA" id="ARBA00022692"/>
    </source>
</evidence>
<comment type="caution">
    <text evidence="5">The sequence shown here is derived from an EMBL/GenBank/DDBJ whole genome shotgun (WGS) entry which is preliminary data.</text>
</comment>
<evidence type="ECO:0000313" key="6">
    <source>
        <dbReference type="Proteomes" id="UP001529369"/>
    </source>
</evidence>
<dbReference type="Pfam" id="PF04184">
    <property type="entry name" value="ST7"/>
    <property type="match status" value="1"/>
</dbReference>
<reference evidence="6" key="1">
    <citation type="journal article" date="2019" name="Int. J. Syst. Evol. Microbiol.">
        <title>The Global Catalogue of Microorganisms (GCM) 10K type strain sequencing project: providing services to taxonomists for standard genome sequencing and annotation.</title>
        <authorList>
            <consortium name="The Broad Institute Genomics Platform"/>
            <consortium name="The Broad Institute Genome Sequencing Center for Infectious Disease"/>
            <person name="Wu L."/>
            <person name="Ma J."/>
        </authorList>
    </citation>
    <scope>NUCLEOTIDE SEQUENCE [LARGE SCALE GENOMIC DNA]</scope>
    <source>
        <strain evidence="6">CECT 7131</strain>
    </source>
</reference>
<keyword evidence="3" id="KW-1133">Transmembrane helix</keyword>
<dbReference type="InterPro" id="IPR011990">
    <property type="entry name" value="TPR-like_helical_dom_sf"/>
</dbReference>
<evidence type="ECO:0000256" key="3">
    <source>
        <dbReference type="ARBA" id="ARBA00022989"/>
    </source>
</evidence>
<sequence>MAKATSKTTAAERRIRQALQQATGEIDAALGAAQDLAFEAMEAGGAERLALAAKALAASPLCADAWSLLATEAPDGSPLGLSLWRQAVAAGEVAIGPLRMAEWQGEFWGIQETRPYMRARQGLALALRRQDMLAEAIDTLRGTLALNPNDNQGIRYILLDWLLEAGAIPEAAALHAAYEEDSSAAWHYAAALLAFRQGGAAAAQPALAAALANNPHVPGLLLGRRPMPAEDPEYYSPGDASEAAVYCQTGASGWRAAPGALDWLAAAAAPAEAAPPARPKRKPKA</sequence>
<evidence type="ECO:0008006" key="7">
    <source>
        <dbReference type="Google" id="ProtNLM"/>
    </source>
</evidence>
<name>A0ABT8A3K8_9PROT</name>
<accession>A0ABT8A3K8</accession>
<keyword evidence="6" id="KW-1185">Reference proteome</keyword>
<gene>
    <name evidence="5" type="ORF">QWZ14_06140</name>
</gene>
<evidence type="ECO:0000256" key="4">
    <source>
        <dbReference type="ARBA" id="ARBA00023136"/>
    </source>
</evidence>
<proteinExistence type="predicted"/>
<dbReference type="Proteomes" id="UP001529369">
    <property type="component" value="Unassembled WGS sequence"/>
</dbReference>
<dbReference type="InterPro" id="IPR007311">
    <property type="entry name" value="ST7"/>
</dbReference>
<keyword evidence="4" id="KW-0472">Membrane</keyword>
<protein>
    <recommendedName>
        <fullName evidence="7">Tetratricopeptide repeat protein</fullName>
    </recommendedName>
</protein>
<keyword evidence="2" id="KW-0812">Transmembrane</keyword>
<evidence type="ECO:0000313" key="5">
    <source>
        <dbReference type="EMBL" id="MDN3563956.1"/>
    </source>
</evidence>